<evidence type="ECO:0000259" key="4">
    <source>
        <dbReference type="SMART" id="SM00646"/>
    </source>
</evidence>
<reference evidence="5 6" key="1">
    <citation type="submission" date="2023-12" db="EMBL/GenBank/DDBJ databases">
        <title>Streptomyces sp. V4-01.</title>
        <authorList>
            <person name="Somphong A."/>
            <person name="Phongsopitanun W."/>
        </authorList>
    </citation>
    <scope>NUCLEOTIDE SEQUENCE [LARGE SCALE GENOMIC DNA]</scope>
    <source>
        <strain evidence="5 6">V4-01</strain>
    </source>
</reference>
<sequence>MFSNESRGGGRGGAAAIAMTAVGALAAVCLAGCSATGSSAAAAPGADGANGASRTGADTRVDSGVDHDVDSGAGASRAAGSTPGATHSASSGPVTGTGTGTHPAGTPPLAGEVVVLDPGHNLGNAKHTAEIDKLVDVGNARKECDTTGTETNAGYAEASYTLDVTRRVRAILRARGAKVTLTYDGDRPYGPCVNERAWIGDKAHADAALSIHADGAPAADRGFHVIAPKSLHAGIADTRAIAGPSLLLATTLRSHFAAATKEPFANYVGGGSGLTVRSDLGGLNLSTVPKVFIECGNMRNAHDAASLTDAAWRQHAAQGIADGLTAFLEGKR</sequence>
<dbReference type="PANTHER" id="PTHR30404:SF0">
    <property type="entry name" value="N-ACETYLMURAMOYL-L-ALANINE AMIDASE AMIC"/>
    <property type="match status" value="1"/>
</dbReference>
<dbReference type="Pfam" id="PF01520">
    <property type="entry name" value="Amidase_3"/>
    <property type="match status" value="1"/>
</dbReference>
<evidence type="ECO:0000313" key="5">
    <source>
        <dbReference type="EMBL" id="MEE4543717.1"/>
    </source>
</evidence>
<feature type="compositionally biased region" description="Low complexity" evidence="2">
    <location>
        <begin position="71"/>
        <end position="85"/>
    </location>
</feature>
<feature type="compositionally biased region" description="Basic and acidic residues" evidence="2">
    <location>
        <begin position="57"/>
        <end position="70"/>
    </location>
</feature>
<feature type="signal peptide" evidence="3">
    <location>
        <begin position="1"/>
        <end position="26"/>
    </location>
</feature>
<dbReference type="InterPro" id="IPR002508">
    <property type="entry name" value="MurNAc-LAA_cat"/>
</dbReference>
<keyword evidence="6" id="KW-1185">Reference proteome</keyword>
<feature type="compositionally biased region" description="Low complexity" evidence="2">
    <location>
        <begin position="92"/>
        <end position="108"/>
    </location>
</feature>
<keyword evidence="3" id="KW-0732">Signal</keyword>
<evidence type="ECO:0000313" key="6">
    <source>
        <dbReference type="Proteomes" id="UP001344658"/>
    </source>
</evidence>
<evidence type="ECO:0000256" key="1">
    <source>
        <dbReference type="ARBA" id="ARBA00022801"/>
    </source>
</evidence>
<dbReference type="EC" id="3.5.1.28" evidence="5"/>
<dbReference type="CDD" id="cd02696">
    <property type="entry name" value="MurNAc-LAA"/>
    <property type="match status" value="1"/>
</dbReference>
<dbReference type="Proteomes" id="UP001344658">
    <property type="component" value="Unassembled WGS sequence"/>
</dbReference>
<feature type="domain" description="MurNAc-LAA" evidence="4">
    <location>
        <begin position="197"/>
        <end position="325"/>
    </location>
</feature>
<gene>
    <name evidence="5" type="ORF">V2S66_17285</name>
</gene>
<comment type="caution">
    <text evidence="5">The sequence shown here is derived from an EMBL/GenBank/DDBJ whole genome shotgun (WGS) entry which is preliminary data.</text>
</comment>
<dbReference type="Gene3D" id="3.40.630.40">
    <property type="entry name" value="Zn-dependent exopeptidases"/>
    <property type="match status" value="1"/>
</dbReference>
<accession>A0ABU7PEM0</accession>
<evidence type="ECO:0000256" key="3">
    <source>
        <dbReference type="SAM" id="SignalP"/>
    </source>
</evidence>
<dbReference type="GO" id="GO:0008745">
    <property type="term" value="F:N-acetylmuramoyl-L-alanine amidase activity"/>
    <property type="evidence" value="ECO:0007669"/>
    <property type="project" value="UniProtKB-EC"/>
</dbReference>
<name>A0ABU7PEM0_9ACTN</name>
<evidence type="ECO:0000256" key="2">
    <source>
        <dbReference type="SAM" id="MobiDB-lite"/>
    </source>
</evidence>
<dbReference type="RefSeq" id="WP_330796398.1">
    <property type="nucleotide sequence ID" value="NZ_JAZEWV010000012.1"/>
</dbReference>
<feature type="region of interest" description="Disordered" evidence="2">
    <location>
        <begin position="40"/>
        <end position="112"/>
    </location>
</feature>
<protein>
    <submittedName>
        <fullName evidence="5">N-acetylmuramoyl-L-alanine amidase</fullName>
        <ecNumber evidence="5">3.5.1.28</ecNumber>
    </submittedName>
</protein>
<feature type="compositionally biased region" description="Low complexity" evidence="2">
    <location>
        <begin position="40"/>
        <end position="53"/>
    </location>
</feature>
<dbReference type="EMBL" id="JAZEWV010000012">
    <property type="protein sequence ID" value="MEE4543717.1"/>
    <property type="molecule type" value="Genomic_DNA"/>
</dbReference>
<dbReference type="PANTHER" id="PTHR30404">
    <property type="entry name" value="N-ACETYLMURAMOYL-L-ALANINE AMIDASE"/>
    <property type="match status" value="1"/>
</dbReference>
<dbReference type="SMART" id="SM00646">
    <property type="entry name" value="Ami_3"/>
    <property type="match status" value="1"/>
</dbReference>
<keyword evidence="1 5" id="KW-0378">Hydrolase</keyword>
<dbReference type="SUPFAM" id="SSF53187">
    <property type="entry name" value="Zn-dependent exopeptidases"/>
    <property type="match status" value="1"/>
</dbReference>
<feature type="chain" id="PRO_5047141903" evidence="3">
    <location>
        <begin position="27"/>
        <end position="332"/>
    </location>
</feature>
<proteinExistence type="predicted"/>
<dbReference type="InterPro" id="IPR050695">
    <property type="entry name" value="N-acetylmuramoyl_amidase_3"/>
</dbReference>
<organism evidence="5 6">
    <name type="scientific">Actinacidiphila polyblastidii</name>
    <dbReference type="NCBI Taxonomy" id="3110430"/>
    <lineage>
        <taxon>Bacteria</taxon>
        <taxon>Bacillati</taxon>
        <taxon>Actinomycetota</taxon>
        <taxon>Actinomycetes</taxon>
        <taxon>Kitasatosporales</taxon>
        <taxon>Streptomycetaceae</taxon>
        <taxon>Actinacidiphila</taxon>
    </lineage>
</organism>